<evidence type="ECO:0000256" key="2">
    <source>
        <dbReference type="SAM" id="MobiDB-lite"/>
    </source>
</evidence>
<sequence>MEKRTNNANLKAKLNKSNKTEDKSPKDSNLILPQIRENCSPQQSPRHLALPEDKKSQPKGKKPLKYSFFIQASPKTGVCKKIGTTFSELTKNFTSDKNTQQGTEKITQILVSFGKLGRILDDLNNSPLLKSEIDVLKGQYSNDEIDAKIRKFKDKFFYDKADEPKAEENYSGHGLVYSKSSGSIDDKVLVVNDYDKLMKKYHQLEEEYYSDTNTLKKKLEKRKAKLKNLKLDYDKSLGKNEILASKHESLQELIKDKDKIFKSRIDEFQVRIQEIEEAKRVNNIELVQATDYMQKVKSLMKEKELIIIELNSKVAFLSELNANYITEIQTVKSQLKRSQKELEIEKKNYGLIETDIKELNNYKSQKEYLEQSLDSLKQNLDYVNTNYKDLQKNYIILQTKSEEKETILKETIEKLKDQPSPSFNLIREPRKARRNSTCALHIFEDPSQEQEQKLKLIKKISILEDQISDYQRNLEKAYKDIEYHKKKIEEKNYEFEHVMKKTDIEINGKIEETRKLALKDFFRFLIEFKKNKQSSLDMIQCNMCKKCNIRTVLWPCGNSGCKRSLSLEEECLNCRIPSKLMELKVFDELIQNFQDNYLMVELNNILI</sequence>
<evidence type="ECO:0000313" key="4">
    <source>
        <dbReference type="Proteomes" id="UP000187209"/>
    </source>
</evidence>
<comment type="caution">
    <text evidence="3">The sequence shown here is derived from an EMBL/GenBank/DDBJ whole genome shotgun (WGS) entry which is preliminary data.</text>
</comment>
<feature type="coiled-coil region" evidence="1">
    <location>
        <begin position="321"/>
        <end position="393"/>
    </location>
</feature>
<keyword evidence="1" id="KW-0175">Coiled coil</keyword>
<protein>
    <submittedName>
        <fullName evidence="3">Uncharacterized protein</fullName>
    </submittedName>
</protein>
<dbReference type="OrthoDB" id="10255522at2759"/>
<feature type="compositionally biased region" description="Low complexity" evidence="2">
    <location>
        <begin position="1"/>
        <end position="17"/>
    </location>
</feature>
<keyword evidence="4" id="KW-1185">Reference proteome</keyword>
<organism evidence="3 4">
    <name type="scientific">Stentor coeruleus</name>
    <dbReference type="NCBI Taxonomy" id="5963"/>
    <lineage>
        <taxon>Eukaryota</taxon>
        <taxon>Sar</taxon>
        <taxon>Alveolata</taxon>
        <taxon>Ciliophora</taxon>
        <taxon>Postciliodesmatophora</taxon>
        <taxon>Heterotrichea</taxon>
        <taxon>Heterotrichida</taxon>
        <taxon>Stentoridae</taxon>
        <taxon>Stentor</taxon>
    </lineage>
</organism>
<feature type="region of interest" description="Disordered" evidence="2">
    <location>
        <begin position="1"/>
        <end position="63"/>
    </location>
</feature>
<reference evidence="3 4" key="1">
    <citation type="submission" date="2016-11" db="EMBL/GenBank/DDBJ databases">
        <title>The macronuclear genome of Stentor coeruleus: a giant cell with tiny introns.</title>
        <authorList>
            <person name="Slabodnick M."/>
            <person name="Ruby J.G."/>
            <person name="Reiff S.B."/>
            <person name="Swart E.C."/>
            <person name="Gosai S."/>
            <person name="Prabakaran S."/>
            <person name="Witkowska E."/>
            <person name="Larue G.E."/>
            <person name="Fisher S."/>
            <person name="Freeman R.M."/>
            <person name="Gunawardena J."/>
            <person name="Chu W."/>
            <person name="Stover N.A."/>
            <person name="Gregory B.D."/>
            <person name="Nowacki M."/>
            <person name="Derisi J."/>
            <person name="Roy S.W."/>
            <person name="Marshall W.F."/>
            <person name="Sood P."/>
        </authorList>
    </citation>
    <scope>NUCLEOTIDE SEQUENCE [LARGE SCALE GENOMIC DNA]</scope>
    <source>
        <strain evidence="3">WM001</strain>
    </source>
</reference>
<accession>A0A1R2BR44</accession>
<proteinExistence type="predicted"/>
<evidence type="ECO:0000313" key="3">
    <source>
        <dbReference type="EMBL" id="OMJ79207.1"/>
    </source>
</evidence>
<evidence type="ECO:0000256" key="1">
    <source>
        <dbReference type="SAM" id="Coils"/>
    </source>
</evidence>
<dbReference type="EMBL" id="MPUH01000482">
    <property type="protein sequence ID" value="OMJ79207.1"/>
    <property type="molecule type" value="Genomic_DNA"/>
</dbReference>
<feature type="coiled-coil region" evidence="1">
    <location>
        <begin position="453"/>
        <end position="491"/>
    </location>
</feature>
<name>A0A1R2BR44_9CILI</name>
<feature type="coiled-coil region" evidence="1">
    <location>
        <begin position="187"/>
        <end position="236"/>
    </location>
</feature>
<gene>
    <name evidence="3" type="ORF">SteCoe_20807</name>
</gene>
<dbReference type="Proteomes" id="UP000187209">
    <property type="component" value="Unassembled WGS sequence"/>
</dbReference>
<dbReference type="AlphaFoldDB" id="A0A1R2BR44"/>